<evidence type="ECO:0000313" key="1">
    <source>
        <dbReference type="Ensembl" id="ENSSFAP00005010508.1"/>
    </source>
</evidence>
<organism evidence="1 2">
    <name type="scientific">Salarias fasciatus</name>
    <name type="common">Jewelled blenny</name>
    <name type="synonym">Blennius fasciatus</name>
    <dbReference type="NCBI Taxonomy" id="181472"/>
    <lineage>
        <taxon>Eukaryota</taxon>
        <taxon>Metazoa</taxon>
        <taxon>Chordata</taxon>
        <taxon>Craniata</taxon>
        <taxon>Vertebrata</taxon>
        <taxon>Euteleostomi</taxon>
        <taxon>Actinopterygii</taxon>
        <taxon>Neopterygii</taxon>
        <taxon>Teleostei</taxon>
        <taxon>Neoteleostei</taxon>
        <taxon>Acanthomorphata</taxon>
        <taxon>Ovalentaria</taxon>
        <taxon>Blenniimorphae</taxon>
        <taxon>Blenniiformes</taxon>
        <taxon>Blennioidei</taxon>
        <taxon>Blenniidae</taxon>
        <taxon>Salariinae</taxon>
        <taxon>Salarias</taxon>
    </lineage>
</organism>
<reference evidence="1" key="1">
    <citation type="submission" date="2019-06" db="EMBL/GenBank/DDBJ databases">
        <authorList>
            <consortium name="Wellcome Sanger Institute Data Sharing"/>
        </authorList>
    </citation>
    <scope>NUCLEOTIDE SEQUENCE [LARGE SCALE GENOMIC DNA]</scope>
</reference>
<dbReference type="Ensembl" id="ENSSFAT00005010969.1">
    <property type="protein sequence ID" value="ENSSFAP00005010508.1"/>
    <property type="gene ID" value="ENSSFAG00005005907.1"/>
</dbReference>
<reference evidence="1" key="3">
    <citation type="submission" date="2025-09" db="UniProtKB">
        <authorList>
            <consortium name="Ensembl"/>
        </authorList>
    </citation>
    <scope>IDENTIFICATION</scope>
</reference>
<name>A0A672FV82_SALFA</name>
<sequence>MNVYMNTLQLAYTASGRVGAHNTHSTSLLPMGCVRNRLLCFSYEFITVHFGWSEQFELIFPRSPESFHRKRAFLCAHIEIALKSRRVNKMLSF</sequence>
<dbReference type="InParanoid" id="A0A672FV82"/>
<keyword evidence="2" id="KW-1185">Reference proteome</keyword>
<proteinExistence type="predicted"/>
<protein>
    <submittedName>
        <fullName evidence="1">Uncharacterized protein</fullName>
    </submittedName>
</protein>
<evidence type="ECO:0000313" key="2">
    <source>
        <dbReference type="Proteomes" id="UP000472267"/>
    </source>
</evidence>
<dbReference type="Proteomes" id="UP000472267">
    <property type="component" value="Chromosome 23"/>
</dbReference>
<accession>A0A672FV82</accession>
<reference evidence="1" key="2">
    <citation type="submission" date="2025-08" db="UniProtKB">
        <authorList>
            <consortium name="Ensembl"/>
        </authorList>
    </citation>
    <scope>IDENTIFICATION</scope>
</reference>
<dbReference type="AlphaFoldDB" id="A0A672FV82"/>